<organism evidence="9">
    <name type="scientific">Salpingoeca rosetta (strain ATCC 50818 / BSB-021)</name>
    <dbReference type="NCBI Taxonomy" id="946362"/>
    <lineage>
        <taxon>Eukaryota</taxon>
        <taxon>Choanoflagellata</taxon>
        <taxon>Craspedida</taxon>
        <taxon>Salpingoecidae</taxon>
        <taxon>Salpingoeca</taxon>
    </lineage>
</organism>
<dbReference type="OMA" id="STYLVWT"/>
<feature type="transmembrane region" description="Helical" evidence="7">
    <location>
        <begin position="424"/>
        <end position="444"/>
    </location>
</feature>
<evidence type="ECO:0000256" key="4">
    <source>
        <dbReference type="ARBA" id="ARBA00022989"/>
    </source>
</evidence>
<keyword evidence="4 7" id="KW-1133">Transmembrane helix</keyword>
<dbReference type="OrthoDB" id="409173at2759"/>
<dbReference type="RefSeq" id="XP_004991768.1">
    <property type="nucleotide sequence ID" value="XM_004991711.1"/>
</dbReference>
<keyword evidence="5 7" id="KW-0472">Membrane</keyword>
<name>F2UGU7_SALR5</name>
<dbReference type="HAMAP" id="MF_00221">
    <property type="entry name" value="NRAMP"/>
    <property type="match status" value="1"/>
</dbReference>
<dbReference type="Proteomes" id="UP000007799">
    <property type="component" value="Unassembled WGS sequence"/>
</dbReference>
<feature type="transmembrane region" description="Helical" evidence="7">
    <location>
        <begin position="465"/>
        <end position="482"/>
    </location>
</feature>
<feature type="compositionally biased region" description="Low complexity" evidence="6">
    <location>
        <begin position="34"/>
        <end position="48"/>
    </location>
</feature>
<dbReference type="GO" id="GO:0005886">
    <property type="term" value="C:plasma membrane"/>
    <property type="evidence" value="ECO:0007669"/>
    <property type="project" value="TreeGrafter"/>
</dbReference>
<dbReference type="EMBL" id="GL832973">
    <property type="protein sequence ID" value="EGD75847.1"/>
    <property type="molecule type" value="Genomic_DNA"/>
</dbReference>
<dbReference type="InParanoid" id="F2UGU7"/>
<dbReference type="eggNOG" id="KOG1291">
    <property type="taxonomic scope" value="Eukaryota"/>
</dbReference>
<dbReference type="GO" id="GO:0005381">
    <property type="term" value="F:iron ion transmembrane transporter activity"/>
    <property type="evidence" value="ECO:0007669"/>
    <property type="project" value="TreeGrafter"/>
</dbReference>
<dbReference type="Pfam" id="PF01566">
    <property type="entry name" value="Nramp"/>
    <property type="match status" value="1"/>
</dbReference>
<dbReference type="NCBIfam" id="NF037982">
    <property type="entry name" value="Nramp_1"/>
    <property type="match status" value="1"/>
</dbReference>
<dbReference type="AlphaFoldDB" id="F2UGU7"/>
<dbReference type="InterPro" id="IPR001046">
    <property type="entry name" value="NRAMP_fam"/>
</dbReference>
<keyword evidence="2" id="KW-0813">Transport</keyword>
<feature type="region of interest" description="Disordered" evidence="6">
    <location>
        <begin position="1"/>
        <end position="63"/>
    </location>
</feature>
<feature type="transmembrane region" description="Helical" evidence="7">
    <location>
        <begin position="366"/>
        <end position="391"/>
    </location>
</feature>
<dbReference type="PANTHER" id="PTHR11706">
    <property type="entry name" value="SOLUTE CARRIER PROTEIN FAMILY 11 MEMBER"/>
    <property type="match status" value="1"/>
</dbReference>
<dbReference type="GO" id="GO:0005384">
    <property type="term" value="F:manganese ion transmembrane transporter activity"/>
    <property type="evidence" value="ECO:0007669"/>
    <property type="project" value="TreeGrafter"/>
</dbReference>
<keyword evidence="3 7" id="KW-0812">Transmembrane</keyword>
<evidence type="ECO:0000256" key="5">
    <source>
        <dbReference type="ARBA" id="ARBA00023136"/>
    </source>
</evidence>
<evidence type="ECO:0000313" key="9">
    <source>
        <dbReference type="Proteomes" id="UP000007799"/>
    </source>
</evidence>
<dbReference type="KEGG" id="sre:PTSG_07965"/>
<gene>
    <name evidence="8" type="ORF">PTSG_07965</name>
</gene>
<evidence type="ECO:0000256" key="2">
    <source>
        <dbReference type="ARBA" id="ARBA00022448"/>
    </source>
</evidence>
<dbReference type="PANTHER" id="PTHR11706:SF33">
    <property type="entry name" value="NATURAL RESISTANCE-ASSOCIATED MACROPHAGE PROTEIN 2"/>
    <property type="match status" value="1"/>
</dbReference>
<dbReference type="GO" id="GO:0015086">
    <property type="term" value="F:cadmium ion transmembrane transporter activity"/>
    <property type="evidence" value="ECO:0007669"/>
    <property type="project" value="TreeGrafter"/>
</dbReference>
<dbReference type="NCBIfam" id="TIGR01197">
    <property type="entry name" value="nramp"/>
    <property type="match status" value="1"/>
</dbReference>
<evidence type="ECO:0000256" key="3">
    <source>
        <dbReference type="ARBA" id="ARBA00022692"/>
    </source>
</evidence>
<evidence type="ECO:0000313" key="8">
    <source>
        <dbReference type="EMBL" id="EGD75847.1"/>
    </source>
</evidence>
<feature type="compositionally biased region" description="Basic residues" evidence="6">
    <location>
        <begin position="49"/>
        <end position="59"/>
    </location>
</feature>
<feature type="transmembrane region" description="Helical" evidence="7">
    <location>
        <begin position="322"/>
        <end position="345"/>
    </location>
</feature>
<feature type="transmembrane region" description="Helical" evidence="7">
    <location>
        <begin position="284"/>
        <end position="302"/>
    </location>
</feature>
<evidence type="ECO:0000256" key="7">
    <source>
        <dbReference type="SAM" id="Phobius"/>
    </source>
</evidence>
<accession>F2UGU7</accession>
<comment type="subcellular location">
    <subcellularLocation>
        <location evidence="1">Membrane</location>
        <topology evidence="1">Multi-pass membrane protein</topology>
    </subcellularLocation>
</comment>
<feature type="transmembrane region" description="Helical" evidence="7">
    <location>
        <begin position="221"/>
        <end position="247"/>
    </location>
</feature>
<keyword evidence="9" id="KW-1185">Reference proteome</keyword>
<feature type="compositionally biased region" description="Basic and acidic residues" evidence="6">
    <location>
        <begin position="9"/>
        <end position="18"/>
    </location>
</feature>
<evidence type="ECO:0000256" key="6">
    <source>
        <dbReference type="SAM" id="MobiDB-lite"/>
    </source>
</evidence>
<sequence>MCKQQARMTDADDNHGDGWLEWSSEDEGEGGAAGRHAAGQQMQQMQPARQKKEHRRRRKDYAIPGKERLLSGFVRDVAATPPPNDGDDGDADTVSLIAEEENDAVAGMMDNDGDDGNDTGPRDAGLGDAAADAARVPFSFKRLWAFTGPGWLMSIAYLDPGNIESDLQAGAVGGYQLLWALFWATVFGYIFQTLTSRLGVVTGSHLAQMCRKQYSRPVRYALWLMMELAIIGADVQEVIGSAIAIRILSRGKIPLWGGSLITAVDTFTFLFLEQYGFRKLEFVFATLIIVMVCTFGYIYGKSSPNTGELLVSIVVPRLSHKTAVQCVGLIGAVIMPHNLFLHSGLVLHRPINRSSKFQVREANMYYAIESAAALFVSFIVNLFVVGVFATLDTGNDDDATSGGAEINLNTAGDLLGARYGDAVLYIWAVGLLAAGQSSTMTGCYSGQFVMSGFLDLHLSPWRRVLLTRTVAMVPTLLFAVLADENLNGLDEWINVLQSMQLPFALFPLLHFTGSRFIMKSFTSPRWLTALSWLLALIIIGVNYYLIADTIVTVVPASAWYAFLGIGAVLLAYIVFSAYLAVGPYLHYGSMQHIYKPEARLGWYHVHHRINPQSEDAAVITEPMLSSHDAHDDNNGENFRL</sequence>
<dbReference type="FunCoup" id="F2UGU7">
    <property type="interactions" value="1123"/>
</dbReference>
<feature type="transmembrane region" description="Helical" evidence="7">
    <location>
        <begin position="253"/>
        <end position="272"/>
    </location>
</feature>
<dbReference type="GO" id="GO:0010008">
    <property type="term" value="C:endosome membrane"/>
    <property type="evidence" value="ECO:0007669"/>
    <property type="project" value="TreeGrafter"/>
</dbReference>
<evidence type="ECO:0000256" key="1">
    <source>
        <dbReference type="ARBA" id="ARBA00004141"/>
    </source>
</evidence>
<feature type="transmembrane region" description="Helical" evidence="7">
    <location>
        <begin position="526"/>
        <end position="546"/>
    </location>
</feature>
<dbReference type="STRING" id="946362.F2UGU7"/>
<proteinExistence type="inferred from homology"/>
<feature type="transmembrane region" description="Helical" evidence="7">
    <location>
        <begin position="178"/>
        <end position="200"/>
    </location>
</feature>
<dbReference type="PRINTS" id="PR00447">
    <property type="entry name" value="NATRESASSCMP"/>
</dbReference>
<reference evidence="8" key="1">
    <citation type="submission" date="2009-08" db="EMBL/GenBank/DDBJ databases">
        <title>Annotation of Salpingoeca rosetta.</title>
        <authorList>
            <consortium name="The Broad Institute Genome Sequencing Platform"/>
            <person name="Russ C."/>
            <person name="Cuomo C."/>
            <person name="Burger G."/>
            <person name="Gray M.W."/>
            <person name="Holland P.W.H."/>
            <person name="King N."/>
            <person name="Lang F.B.F."/>
            <person name="Roger A.J."/>
            <person name="Ruiz-Trillo I."/>
            <person name="Young S.K."/>
            <person name="Zeng Q."/>
            <person name="Gargeya S."/>
            <person name="Alvarado L."/>
            <person name="Berlin A."/>
            <person name="Chapman S.B."/>
            <person name="Chen Z."/>
            <person name="Freedman E."/>
            <person name="Gellesch M."/>
            <person name="Goldberg J."/>
            <person name="Griggs A."/>
            <person name="Gujja S."/>
            <person name="Heilman E."/>
            <person name="Heiman D."/>
            <person name="Howarth C."/>
            <person name="Mehta T."/>
            <person name="Neiman D."/>
            <person name="Pearson M."/>
            <person name="Roberts A."/>
            <person name="Saif S."/>
            <person name="Shea T."/>
            <person name="Shenoy N."/>
            <person name="Sisk P."/>
            <person name="Stolte C."/>
            <person name="Sykes S."/>
            <person name="White J."/>
            <person name="Yandava C."/>
            <person name="Haas B."/>
            <person name="Nusbaum C."/>
            <person name="Birren B."/>
        </authorList>
    </citation>
    <scope>NUCLEOTIDE SEQUENCE [LARGE SCALE GENOMIC DNA]</scope>
    <source>
        <strain evidence="8">ATCC 50818</strain>
    </source>
</reference>
<feature type="transmembrane region" description="Helical" evidence="7">
    <location>
        <begin position="558"/>
        <end position="581"/>
    </location>
</feature>
<protein>
    <submittedName>
        <fullName evidence="8">Solute carrier family 11</fullName>
    </submittedName>
</protein>
<dbReference type="GeneID" id="16072328"/>